<dbReference type="AlphaFoldDB" id="A0A4S4L260"/>
<dbReference type="InterPro" id="IPR039540">
    <property type="entry name" value="UBL3-like_ubiquitin_dom"/>
</dbReference>
<dbReference type="SUPFAM" id="SSF54236">
    <property type="entry name" value="Ubiquitin-like"/>
    <property type="match status" value="1"/>
</dbReference>
<dbReference type="Gene3D" id="3.10.20.90">
    <property type="entry name" value="Phosphatidylinositol 3-kinase Catalytic Subunit, Chain A, domain 1"/>
    <property type="match status" value="1"/>
</dbReference>
<dbReference type="InterPro" id="IPR000626">
    <property type="entry name" value="Ubiquitin-like_dom"/>
</dbReference>
<keyword evidence="4" id="KW-1185">Reference proteome</keyword>
<evidence type="ECO:0000313" key="4">
    <source>
        <dbReference type="Proteomes" id="UP000308199"/>
    </source>
</evidence>
<proteinExistence type="predicted"/>
<comment type="caution">
    <text evidence="3">The sequence shown here is derived from an EMBL/GenBank/DDBJ whole genome shotgun (WGS) entry which is preliminary data.</text>
</comment>
<dbReference type="InterPro" id="IPR040015">
    <property type="entry name" value="UBL3-like"/>
</dbReference>
<sequence length="230" mass="24168">MGNTPETLNFDLLNPHPQSQAPSIVSLRIQSLSVPATAATSMLTIVPAEDEKSTAQAGPSCDTDTHDEGHEESTPAPAPVPHVALTFLLVSGSRHTMTFEPGATVGRVKEVVLTSWPSGTEWQDVKPAAPNCLRILYLGKILQDEDTLSKLSFPVLHSIPDSSQPATIVHLSIRPYPPPAEEEAVLKKNLRAARRALARTTSTAHGADIGAPGGADDGARAGGCCGCIIC</sequence>
<feature type="region of interest" description="Disordered" evidence="1">
    <location>
        <begin position="49"/>
        <end position="79"/>
    </location>
</feature>
<evidence type="ECO:0000259" key="2">
    <source>
        <dbReference type="PROSITE" id="PS50053"/>
    </source>
</evidence>
<gene>
    <name evidence="3" type="ORF">EW145_g6172</name>
</gene>
<evidence type="ECO:0000313" key="3">
    <source>
        <dbReference type="EMBL" id="THH03550.1"/>
    </source>
</evidence>
<dbReference type="PROSITE" id="PS50053">
    <property type="entry name" value="UBIQUITIN_2"/>
    <property type="match status" value="1"/>
</dbReference>
<dbReference type="Proteomes" id="UP000308199">
    <property type="component" value="Unassembled WGS sequence"/>
</dbReference>
<evidence type="ECO:0000256" key="1">
    <source>
        <dbReference type="SAM" id="MobiDB-lite"/>
    </source>
</evidence>
<dbReference type="PANTHER" id="PTHR13169:SF0">
    <property type="entry name" value="UBIQUITIN-LIKE PROTEIN 3"/>
    <property type="match status" value="1"/>
</dbReference>
<reference evidence="3 4" key="1">
    <citation type="submission" date="2019-02" db="EMBL/GenBank/DDBJ databases">
        <title>Genome sequencing of the rare red list fungi Phellinidium pouzarii.</title>
        <authorList>
            <person name="Buettner E."/>
            <person name="Kellner H."/>
        </authorList>
    </citation>
    <scope>NUCLEOTIDE SEQUENCE [LARGE SCALE GENOMIC DNA]</scope>
    <source>
        <strain evidence="3 4">DSM 108285</strain>
    </source>
</reference>
<dbReference type="Pfam" id="PF13881">
    <property type="entry name" value="Rad60-SLD_2"/>
    <property type="match status" value="1"/>
</dbReference>
<dbReference type="EMBL" id="SGPK01000440">
    <property type="protein sequence ID" value="THH03550.1"/>
    <property type="molecule type" value="Genomic_DNA"/>
</dbReference>
<name>A0A4S4L260_9AGAM</name>
<protein>
    <recommendedName>
        <fullName evidence="2">Ubiquitin-like domain-containing protein</fullName>
    </recommendedName>
</protein>
<dbReference type="OrthoDB" id="1043111at2759"/>
<accession>A0A4S4L260</accession>
<dbReference type="PANTHER" id="PTHR13169">
    <property type="entry name" value="UBIQUITIN-LIKE PROTEIN 3 HCG-1 PROTEIN"/>
    <property type="match status" value="1"/>
</dbReference>
<feature type="compositionally biased region" description="Basic and acidic residues" evidence="1">
    <location>
        <begin position="63"/>
        <end position="73"/>
    </location>
</feature>
<organism evidence="3 4">
    <name type="scientific">Phellinidium pouzarii</name>
    <dbReference type="NCBI Taxonomy" id="167371"/>
    <lineage>
        <taxon>Eukaryota</taxon>
        <taxon>Fungi</taxon>
        <taxon>Dikarya</taxon>
        <taxon>Basidiomycota</taxon>
        <taxon>Agaricomycotina</taxon>
        <taxon>Agaricomycetes</taxon>
        <taxon>Hymenochaetales</taxon>
        <taxon>Hymenochaetaceae</taxon>
        <taxon>Phellinidium</taxon>
    </lineage>
</organism>
<feature type="domain" description="Ubiquitin-like" evidence="2">
    <location>
        <begin position="83"/>
        <end position="153"/>
    </location>
</feature>
<dbReference type="InterPro" id="IPR029071">
    <property type="entry name" value="Ubiquitin-like_domsf"/>
</dbReference>